<evidence type="ECO:0000313" key="5">
    <source>
        <dbReference type="Proteomes" id="UP000831775"/>
    </source>
</evidence>
<dbReference type="InterPro" id="IPR009057">
    <property type="entry name" value="Homeodomain-like_sf"/>
</dbReference>
<feature type="DNA-binding region" description="H-T-H motif" evidence="2">
    <location>
        <begin position="36"/>
        <end position="55"/>
    </location>
</feature>
<feature type="domain" description="HTH tetR-type" evidence="3">
    <location>
        <begin position="13"/>
        <end position="73"/>
    </location>
</feature>
<organism evidence="4 5">
    <name type="scientific">Leucobacter rhizosphaerae</name>
    <dbReference type="NCBI Taxonomy" id="2932245"/>
    <lineage>
        <taxon>Bacteria</taxon>
        <taxon>Bacillati</taxon>
        <taxon>Actinomycetota</taxon>
        <taxon>Actinomycetes</taxon>
        <taxon>Micrococcales</taxon>
        <taxon>Microbacteriaceae</taxon>
        <taxon>Leucobacter</taxon>
    </lineage>
</organism>
<proteinExistence type="predicted"/>
<dbReference type="Gene3D" id="1.10.357.10">
    <property type="entry name" value="Tetracycline Repressor, domain 2"/>
    <property type="match status" value="1"/>
</dbReference>
<evidence type="ECO:0000259" key="3">
    <source>
        <dbReference type="PROSITE" id="PS50977"/>
    </source>
</evidence>
<dbReference type="PROSITE" id="PS50977">
    <property type="entry name" value="HTH_TETR_2"/>
    <property type="match status" value="1"/>
</dbReference>
<evidence type="ECO:0000256" key="1">
    <source>
        <dbReference type="ARBA" id="ARBA00023125"/>
    </source>
</evidence>
<gene>
    <name evidence="4" type="ORF">MUN76_11775</name>
</gene>
<dbReference type="InterPro" id="IPR050109">
    <property type="entry name" value="HTH-type_TetR-like_transc_reg"/>
</dbReference>
<protein>
    <submittedName>
        <fullName evidence="4">TetR/AcrR family transcriptional regulator</fullName>
    </submittedName>
</protein>
<dbReference type="EMBL" id="CP095043">
    <property type="protein sequence ID" value="UOQ59723.1"/>
    <property type="molecule type" value="Genomic_DNA"/>
</dbReference>
<keyword evidence="5" id="KW-1185">Reference proteome</keyword>
<accession>A0ABY4FTX7</accession>
<dbReference type="InterPro" id="IPR001647">
    <property type="entry name" value="HTH_TetR"/>
</dbReference>
<dbReference type="PANTHER" id="PTHR30055">
    <property type="entry name" value="HTH-TYPE TRANSCRIPTIONAL REGULATOR RUTR"/>
    <property type="match status" value="1"/>
</dbReference>
<reference evidence="4 5" key="1">
    <citation type="submission" date="2022-04" db="EMBL/GenBank/DDBJ databases">
        <title>Leucobacter sp. isolated from rhizosphere of onion.</title>
        <authorList>
            <person name="Won M."/>
            <person name="Lee C.-M."/>
            <person name="Woen H.-Y."/>
            <person name="Kwon S.-W."/>
        </authorList>
    </citation>
    <scope>NUCLEOTIDE SEQUENCE [LARGE SCALE GENOMIC DNA]</scope>
    <source>
        <strain evidence="4 5">H25R-14</strain>
    </source>
</reference>
<dbReference type="SUPFAM" id="SSF46689">
    <property type="entry name" value="Homeodomain-like"/>
    <property type="match status" value="1"/>
</dbReference>
<dbReference type="PANTHER" id="PTHR30055:SF148">
    <property type="entry name" value="TETR-FAMILY TRANSCRIPTIONAL REGULATOR"/>
    <property type="match status" value="1"/>
</dbReference>
<dbReference type="Proteomes" id="UP000831775">
    <property type="component" value="Chromosome"/>
</dbReference>
<sequence>MAEITLETDPRIVRSRRSVIEATAEVLATEGLIGLTHQNIARRSGVSRATIYRHWPTREDLVVVLLESFSMPHFLPSSGTARQKLQRNIGVQLDALLDPHYRAVYLTAQSVADLPAVKERLRVINIDRVESLRRLLEPEYRLADAEQVTDVLALLIGPLLQYATFVGAVSERLTSAIIDAVVEYLDRYCRVDDPEPPPASSLES</sequence>
<keyword evidence="1 2" id="KW-0238">DNA-binding</keyword>
<evidence type="ECO:0000313" key="4">
    <source>
        <dbReference type="EMBL" id="UOQ59723.1"/>
    </source>
</evidence>
<evidence type="ECO:0000256" key="2">
    <source>
        <dbReference type="PROSITE-ProRule" id="PRU00335"/>
    </source>
</evidence>
<name>A0ABY4FTX7_9MICO</name>
<dbReference type="Pfam" id="PF00440">
    <property type="entry name" value="TetR_N"/>
    <property type="match status" value="1"/>
</dbReference>
<dbReference type="PRINTS" id="PR00455">
    <property type="entry name" value="HTHTETR"/>
</dbReference>
<dbReference type="RefSeq" id="WP_244684895.1">
    <property type="nucleotide sequence ID" value="NZ_CP095043.1"/>
</dbReference>